<evidence type="ECO:0000313" key="3">
    <source>
        <dbReference type="EMBL" id="RPF70991.1"/>
    </source>
</evidence>
<evidence type="ECO:0000313" key="4">
    <source>
        <dbReference type="Proteomes" id="UP000275232"/>
    </source>
</evidence>
<keyword evidence="1" id="KW-0802">TPR repeat</keyword>
<dbReference type="InterPro" id="IPR019734">
    <property type="entry name" value="TPR_rpt"/>
</dbReference>
<evidence type="ECO:0000256" key="2">
    <source>
        <dbReference type="SAM" id="SignalP"/>
    </source>
</evidence>
<organism evidence="3 4">
    <name type="scientific">Aurantiacibacter spongiae</name>
    <dbReference type="NCBI Taxonomy" id="2488860"/>
    <lineage>
        <taxon>Bacteria</taxon>
        <taxon>Pseudomonadati</taxon>
        <taxon>Pseudomonadota</taxon>
        <taxon>Alphaproteobacteria</taxon>
        <taxon>Sphingomonadales</taxon>
        <taxon>Erythrobacteraceae</taxon>
        <taxon>Aurantiacibacter</taxon>
    </lineage>
</organism>
<dbReference type="Proteomes" id="UP000275232">
    <property type="component" value="Unassembled WGS sequence"/>
</dbReference>
<sequence>MKHALFALGAILLAGSAPARAQDDAYAAAVAARRNGDPLRAISILEPIIAADPRNSDARVQLGYALLAAGRLDAAEEQFRAVVAAAPDYTDAREGLALIAQRRTHPADERGFVQVEGALSDLGEGIADWQETAIAVALPAGATDRIGAGLNWYRRFGGIEDTEASLSYVHRSGDDTWLRLGASFTPQADYRPEAGLSVGLDHRLTAGRNALVAGLEGSWRRFPAQDVWQISPSLTRYVASGRGSVTVRVNALAPEGDDLRLGAQARFDWHPAERRRLFVGTGYGPETALGVVTDTWSLYGGGEWPLGEGLSLVGSLAREWRDGPVDRTEARLGVRVAL</sequence>
<dbReference type="InterPro" id="IPR011990">
    <property type="entry name" value="TPR-like_helical_dom_sf"/>
</dbReference>
<protein>
    <submittedName>
        <fullName evidence="3">YaiO family outer membrane beta-barrel protein</fullName>
    </submittedName>
</protein>
<dbReference type="OrthoDB" id="8038200at2"/>
<evidence type="ECO:0000256" key="1">
    <source>
        <dbReference type="PROSITE-ProRule" id="PRU00339"/>
    </source>
</evidence>
<gene>
    <name evidence="3" type="primary">yaiO</name>
    <name evidence="3" type="ORF">EG799_04680</name>
</gene>
<feature type="signal peptide" evidence="2">
    <location>
        <begin position="1"/>
        <end position="21"/>
    </location>
</feature>
<dbReference type="Gene3D" id="1.25.40.10">
    <property type="entry name" value="Tetratricopeptide repeat domain"/>
    <property type="match status" value="1"/>
</dbReference>
<keyword evidence="4" id="KW-1185">Reference proteome</keyword>
<feature type="chain" id="PRO_5018080949" evidence="2">
    <location>
        <begin position="22"/>
        <end position="338"/>
    </location>
</feature>
<keyword evidence="2" id="KW-0732">Signal</keyword>
<dbReference type="Pfam" id="PF14559">
    <property type="entry name" value="TPR_19"/>
    <property type="match status" value="1"/>
</dbReference>
<reference evidence="3 4" key="1">
    <citation type="submission" date="2018-11" db="EMBL/GenBank/DDBJ databases">
        <title>Erythrobacter spongiae sp. nov., isolated from a marine sponge.</title>
        <authorList>
            <person name="Zhuang L."/>
            <person name="Luo L."/>
        </authorList>
    </citation>
    <scope>NUCLEOTIDE SEQUENCE [LARGE SCALE GENOMIC DNA]</scope>
    <source>
        <strain evidence="3 4">HN-E23</strain>
    </source>
</reference>
<dbReference type="InterPro" id="IPR030887">
    <property type="entry name" value="Beta-barrel_YaiO"/>
</dbReference>
<dbReference type="AlphaFoldDB" id="A0A3N5DPE5"/>
<feature type="repeat" description="TPR" evidence="1">
    <location>
        <begin position="56"/>
        <end position="89"/>
    </location>
</feature>
<comment type="caution">
    <text evidence="3">The sequence shown here is derived from an EMBL/GenBank/DDBJ whole genome shotgun (WGS) entry which is preliminary data.</text>
</comment>
<accession>A0A3N5DPE5</accession>
<proteinExistence type="predicted"/>
<dbReference type="RefSeq" id="WP_123879006.1">
    <property type="nucleotide sequence ID" value="NZ_RPFZ01000001.1"/>
</dbReference>
<dbReference type="EMBL" id="RPFZ01000001">
    <property type="protein sequence ID" value="RPF70991.1"/>
    <property type="molecule type" value="Genomic_DNA"/>
</dbReference>
<name>A0A3N5DPE5_9SPHN</name>
<dbReference type="SUPFAM" id="SSF56935">
    <property type="entry name" value="Porins"/>
    <property type="match status" value="1"/>
</dbReference>
<dbReference type="SUPFAM" id="SSF48452">
    <property type="entry name" value="TPR-like"/>
    <property type="match status" value="1"/>
</dbReference>
<dbReference type="NCBIfam" id="TIGR04390">
    <property type="entry name" value="OMP_YaiO_dom"/>
    <property type="match status" value="1"/>
</dbReference>
<dbReference type="PROSITE" id="PS50005">
    <property type="entry name" value="TPR"/>
    <property type="match status" value="1"/>
</dbReference>